<dbReference type="InterPro" id="IPR038213">
    <property type="entry name" value="IFI6/IFI27-like_sf"/>
</dbReference>
<comment type="subcellular location">
    <subcellularLocation>
        <location evidence="1">Membrane</location>
        <topology evidence="1">Multi-pass membrane protein</topology>
    </subcellularLocation>
</comment>
<name>A0AAN0IL64_AMPQE</name>
<dbReference type="Pfam" id="PF06140">
    <property type="entry name" value="Ifi-6-16"/>
    <property type="match status" value="1"/>
</dbReference>
<protein>
    <submittedName>
        <fullName evidence="7">Uncharacterized protein</fullName>
    </submittedName>
</protein>
<dbReference type="Proteomes" id="UP000007879">
    <property type="component" value="Unassembled WGS sequence"/>
</dbReference>
<keyword evidence="5" id="KW-0472">Membrane</keyword>
<evidence type="ECO:0000256" key="4">
    <source>
        <dbReference type="ARBA" id="ARBA00022989"/>
    </source>
</evidence>
<dbReference type="GO" id="GO:0016020">
    <property type="term" value="C:membrane"/>
    <property type="evidence" value="ECO:0007669"/>
    <property type="project" value="UniProtKB-SubCell"/>
</dbReference>
<dbReference type="PANTHER" id="PTHR16932:SF18">
    <property type="entry name" value="INTERFERON, ALPHA-INDUCIBLE PROTEIN 27-LIKE 2"/>
    <property type="match status" value="1"/>
</dbReference>
<feature type="signal peptide" evidence="6">
    <location>
        <begin position="1"/>
        <end position="21"/>
    </location>
</feature>
<dbReference type="AlphaFoldDB" id="A0AAN0IL64"/>
<dbReference type="RefSeq" id="XP_011403641.1">
    <property type="nucleotide sequence ID" value="XM_011405339.2"/>
</dbReference>
<keyword evidence="6" id="KW-0732">Signal</keyword>
<reference evidence="7" key="2">
    <citation type="submission" date="2024-06" db="UniProtKB">
        <authorList>
            <consortium name="EnsemblMetazoa"/>
        </authorList>
    </citation>
    <scope>IDENTIFICATION</scope>
</reference>
<dbReference type="InterPro" id="IPR009311">
    <property type="entry name" value="IFI6/IFI27-like"/>
</dbReference>
<keyword evidence="3" id="KW-0812">Transmembrane</keyword>
<evidence type="ECO:0000256" key="3">
    <source>
        <dbReference type="ARBA" id="ARBA00022692"/>
    </source>
</evidence>
<evidence type="ECO:0000313" key="8">
    <source>
        <dbReference type="Proteomes" id="UP000007879"/>
    </source>
</evidence>
<evidence type="ECO:0000313" key="7">
    <source>
        <dbReference type="EnsemblMetazoa" id="XP_011403641.1"/>
    </source>
</evidence>
<dbReference type="PANTHER" id="PTHR16932">
    <property type="entry name" value="INTERFERON ALPHA-INDUCIBLE PROTEIN 27"/>
    <property type="match status" value="1"/>
</dbReference>
<accession>A0AAN0IL64</accession>
<organism evidence="7 8">
    <name type="scientific">Amphimedon queenslandica</name>
    <name type="common">Sponge</name>
    <dbReference type="NCBI Taxonomy" id="400682"/>
    <lineage>
        <taxon>Eukaryota</taxon>
        <taxon>Metazoa</taxon>
        <taxon>Porifera</taxon>
        <taxon>Demospongiae</taxon>
        <taxon>Heteroscleromorpha</taxon>
        <taxon>Haplosclerida</taxon>
        <taxon>Niphatidae</taxon>
        <taxon>Amphimedon</taxon>
    </lineage>
</organism>
<keyword evidence="4" id="KW-1133">Transmembrane helix</keyword>
<reference evidence="8" key="1">
    <citation type="journal article" date="2010" name="Nature">
        <title>The Amphimedon queenslandica genome and the evolution of animal complexity.</title>
        <authorList>
            <person name="Srivastava M."/>
            <person name="Simakov O."/>
            <person name="Chapman J."/>
            <person name="Fahey B."/>
            <person name="Gauthier M.E."/>
            <person name="Mitros T."/>
            <person name="Richards G.S."/>
            <person name="Conaco C."/>
            <person name="Dacre M."/>
            <person name="Hellsten U."/>
            <person name="Larroux C."/>
            <person name="Putnam N.H."/>
            <person name="Stanke M."/>
            <person name="Adamska M."/>
            <person name="Darling A."/>
            <person name="Degnan S.M."/>
            <person name="Oakley T.H."/>
            <person name="Plachetzki D.C."/>
            <person name="Zhai Y."/>
            <person name="Adamski M."/>
            <person name="Calcino A."/>
            <person name="Cummins S.F."/>
            <person name="Goodstein D.M."/>
            <person name="Harris C."/>
            <person name="Jackson D.J."/>
            <person name="Leys S.P."/>
            <person name="Shu S."/>
            <person name="Woodcroft B.J."/>
            <person name="Vervoort M."/>
            <person name="Kosik K.S."/>
            <person name="Manning G."/>
            <person name="Degnan B.M."/>
            <person name="Rokhsar D.S."/>
        </authorList>
    </citation>
    <scope>NUCLEOTIDE SEQUENCE [LARGE SCALE GENOMIC DNA]</scope>
</reference>
<proteinExistence type="inferred from homology"/>
<dbReference type="Gene3D" id="6.10.110.10">
    <property type="match status" value="1"/>
</dbReference>
<dbReference type="EnsemblMetazoa" id="XM_011405339.2">
    <property type="protein sequence ID" value="XP_011403641.1"/>
    <property type="gene ID" value="LOC105312578"/>
</dbReference>
<dbReference type="GeneID" id="105312578"/>
<evidence type="ECO:0000256" key="1">
    <source>
        <dbReference type="ARBA" id="ARBA00004141"/>
    </source>
</evidence>
<evidence type="ECO:0000256" key="6">
    <source>
        <dbReference type="SAM" id="SignalP"/>
    </source>
</evidence>
<keyword evidence="8" id="KW-1185">Reference proteome</keyword>
<evidence type="ECO:0000256" key="2">
    <source>
        <dbReference type="ARBA" id="ARBA00007262"/>
    </source>
</evidence>
<feature type="chain" id="PRO_5042896286" evidence="6">
    <location>
        <begin position="22"/>
        <end position="163"/>
    </location>
</feature>
<dbReference type="KEGG" id="aqu:105312578"/>
<sequence>MLLSKGSKALFLLYLLVSVQAVNSYDEASLTVGQCYKDQTMCPSHCRKYNDNDNMSSGYSILKVTIGGAVVLVAAPHVLSLAGFTTAGIAAGGIAASLMGFFAPTVAGGLVATLQSLATAGIPLSLKAWLFSAGTLPPAFMKWFDSDESDDYKNLCCCKHCPF</sequence>
<comment type="similarity">
    <text evidence="2">Belongs to the IFI6/IFI27 family.</text>
</comment>
<evidence type="ECO:0000256" key="5">
    <source>
        <dbReference type="ARBA" id="ARBA00023136"/>
    </source>
</evidence>